<keyword evidence="9 10" id="KW-0472">Membrane</keyword>
<dbReference type="PANTHER" id="PTHR45624">
    <property type="entry name" value="MITOCHONDRIAL BASIC AMINO ACIDS TRANSPORTER-RELATED"/>
    <property type="match status" value="1"/>
</dbReference>
<dbReference type="GO" id="GO:0022857">
    <property type="term" value="F:transmembrane transporter activity"/>
    <property type="evidence" value="ECO:0007669"/>
    <property type="project" value="TreeGrafter"/>
</dbReference>
<protein>
    <submittedName>
        <fullName evidence="13">Mitochondrial carrier domain-containing protein</fullName>
    </submittedName>
</protein>
<evidence type="ECO:0000256" key="6">
    <source>
        <dbReference type="ARBA" id="ARBA00022792"/>
    </source>
</evidence>
<evidence type="ECO:0000256" key="9">
    <source>
        <dbReference type="ARBA" id="ARBA00023136"/>
    </source>
</evidence>
<evidence type="ECO:0000313" key="13">
    <source>
        <dbReference type="EMBL" id="KAK4207576.1"/>
    </source>
</evidence>
<name>A0AAN7AZW8_9PEZI</name>
<dbReference type="InterPro" id="IPR050567">
    <property type="entry name" value="Mitochondrial_Carrier"/>
</dbReference>
<comment type="subcellular location">
    <subcellularLocation>
        <location evidence="1">Mitochondrion membrane</location>
        <topology evidence="1">Multi-pass membrane protein</topology>
    </subcellularLocation>
</comment>
<comment type="similarity">
    <text evidence="2 11">Belongs to the mitochondrial carrier (TC 2.A.29) family.</text>
</comment>
<gene>
    <name evidence="13" type="ORF">QBC37DRAFT_327118</name>
</gene>
<evidence type="ECO:0000256" key="5">
    <source>
        <dbReference type="ARBA" id="ARBA00022737"/>
    </source>
</evidence>
<reference evidence="13" key="1">
    <citation type="journal article" date="2023" name="Mol. Phylogenet. Evol.">
        <title>Genome-scale phylogeny and comparative genomics of the fungal order Sordariales.</title>
        <authorList>
            <person name="Hensen N."/>
            <person name="Bonometti L."/>
            <person name="Westerberg I."/>
            <person name="Brannstrom I.O."/>
            <person name="Guillou S."/>
            <person name="Cros-Aarteil S."/>
            <person name="Calhoun S."/>
            <person name="Haridas S."/>
            <person name="Kuo A."/>
            <person name="Mondo S."/>
            <person name="Pangilinan J."/>
            <person name="Riley R."/>
            <person name="LaButti K."/>
            <person name="Andreopoulos B."/>
            <person name="Lipzen A."/>
            <person name="Chen C."/>
            <person name="Yan M."/>
            <person name="Daum C."/>
            <person name="Ng V."/>
            <person name="Clum A."/>
            <person name="Steindorff A."/>
            <person name="Ohm R.A."/>
            <person name="Martin F."/>
            <person name="Silar P."/>
            <person name="Natvig D.O."/>
            <person name="Lalanne C."/>
            <person name="Gautier V."/>
            <person name="Ament-Velasquez S.L."/>
            <person name="Kruys A."/>
            <person name="Hutchinson M.I."/>
            <person name="Powell A.J."/>
            <person name="Barry K."/>
            <person name="Miller A.N."/>
            <person name="Grigoriev I.V."/>
            <person name="Debuchy R."/>
            <person name="Gladieux P."/>
            <person name="Hiltunen Thoren M."/>
            <person name="Johannesson H."/>
        </authorList>
    </citation>
    <scope>NUCLEOTIDE SEQUENCE</scope>
    <source>
        <strain evidence="13">PSN293</strain>
    </source>
</reference>
<feature type="region of interest" description="Disordered" evidence="12">
    <location>
        <begin position="396"/>
        <end position="417"/>
    </location>
</feature>
<keyword evidence="3 11" id="KW-0813">Transport</keyword>
<evidence type="ECO:0000256" key="7">
    <source>
        <dbReference type="ARBA" id="ARBA00022989"/>
    </source>
</evidence>
<evidence type="ECO:0000256" key="10">
    <source>
        <dbReference type="PROSITE-ProRule" id="PRU00282"/>
    </source>
</evidence>
<dbReference type="PROSITE" id="PS50920">
    <property type="entry name" value="SOLCAR"/>
    <property type="match status" value="1"/>
</dbReference>
<keyword evidence="14" id="KW-1185">Reference proteome</keyword>
<evidence type="ECO:0000256" key="4">
    <source>
        <dbReference type="ARBA" id="ARBA00022692"/>
    </source>
</evidence>
<dbReference type="Gene3D" id="1.50.40.10">
    <property type="entry name" value="Mitochondrial carrier domain"/>
    <property type="match status" value="1"/>
</dbReference>
<keyword evidence="4 10" id="KW-0812">Transmembrane</keyword>
<dbReference type="AlphaFoldDB" id="A0AAN7AZW8"/>
<evidence type="ECO:0000256" key="3">
    <source>
        <dbReference type="ARBA" id="ARBA00022448"/>
    </source>
</evidence>
<keyword evidence="7" id="KW-1133">Transmembrane helix</keyword>
<feature type="compositionally biased region" description="Low complexity" evidence="12">
    <location>
        <begin position="399"/>
        <end position="414"/>
    </location>
</feature>
<dbReference type="SUPFAM" id="SSF103506">
    <property type="entry name" value="Mitochondrial carrier"/>
    <property type="match status" value="1"/>
</dbReference>
<keyword evidence="8" id="KW-0496">Mitochondrion</keyword>
<evidence type="ECO:0000256" key="2">
    <source>
        <dbReference type="ARBA" id="ARBA00006375"/>
    </source>
</evidence>
<evidence type="ECO:0000313" key="14">
    <source>
        <dbReference type="Proteomes" id="UP001301769"/>
    </source>
</evidence>
<feature type="repeat" description="Solcar" evidence="10">
    <location>
        <begin position="199"/>
        <end position="300"/>
    </location>
</feature>
<dbReference type="Pfam" id="PF00153">
    <property type="entry name" value="Mito_carr"/>
    <property type="match status" value="1"/>
</dbReference>
<evidence type="ECO:0000256" key="12">
    <source>
        <dbReference type="SAM" id="MobiDB-lite"/>
    </source>
</evidence>
<evidence type="ECO:0000256" key="8">
    <source>
        <dbReference type="ARBA" id="ARBA00023128"/>
    </source>
</evidence>
<dbReference type="Proteomes" id="UP001301769">
    <property type="component" value="Unassembled WGS sequence"/>
</dbReference>
<dbReference type="EMBL" id="MU858286">
    <property type="protein sequence ID" value="KAK4207576.1"/>
    <property type="molecule type" value="Genomic_DNA"/>
</dbReference>
<dbReference type="InterPro" id="IPR018108">
    <property type="entry name" value="MCP_transmembrane"/>
</dbReference>
<sequence length="509" mass="55859">MTRPSRQGAGSQGGTSDSAAASIDGINNINVGVLPVLLDDDGKPLKAPSSNAATGASAAGVRALTSQAVAFYFRAPVKAFFRTRVDYLAYARALQEQQAALRNVMLSQLHTSASHTPLPPPSAWSNAWLWLKVRMRGTTPGVIASAVRYYGWRVVPDQVLPPLIANVGVGAVLYTSYLHILGRLHAESALASKRVYPPPAPTQTFAAGFMAGAIQSVIAAPLDAVQARYDMATASAAGMTGSGNPTTRTMERPRSMWAFSASKLKEIGVRGIFAGWGLSFLKDSMGCAVFFTTFEYVKAQSYYSFVTWYYGSLNEDTVVLLSQKRPSPADGKISAAEDKKRPTIIRPHYAIEPAFLLLAGMGASFAQQVILHPLSHIQVEHWERLEALDAKASKVRQLNNSSNTTSSRQNNTNTPQRRSLIPSLRQWRWGMLKAYYQAYRTTWAECTAEAAASKLNIRQWLYRGFWWNTIRQVPSTSAGLIIFELVRRKYGLGGDQVRINRDGYDILLN</sequence>
<evidence type="ECO:0000256" key="1">
    <source>
        <dbReference type="ARBA" id="ARBA00004225"/>
    </source>
</evidence>
<accession>A0AAN7AZW8</accession>
<keyword evidence="5" id="KW-0677">Repeat</keyword>
<dbReference type="GO" id="GO:0031966">
    <property type="term" value="C:mitochondrial membrane"/>
    <property type="evidence" value="ECO:0007669"/>
    <property type="project" value="UniProtKB-SubCell"/>
</dbReference>
<dbReference type="InterPro" id="IPR023395">
    <property type="entry name" value="MCP_dom_sf"/>
</dbReference>
<organism evidence="13 14">
    <name type="scientific">Rhypophila decipiens</name>
    <dbReference type="NCBI Taxonomy" id="261697"/>
    <lineage>
        <taxon>Eukaryota</taxon>
        <taxon>Fungi</taxon>
        <taxon>Dikarya</taxon>
        <taxon>Ascomycota</taxon>
        <taxon>Pezizomycotina</taxon>
        <taxon>Sordariomycetes</taxon>
        <taxon>Sordariomycetidae</taxon>
        <taxon>Sordariales</taxon>
        <taxon>Naviculisporaceae</taxon>
        <taxon>Rhypophila</taxon>
    </lineage>
</organism>
<dbReference type="PANTHER" id="PTHR45624:SF26">
    <property type="entry name" value="CARRIER PROTEIN, PUTATIVE (AFU_ORTHOLOGUE AFUA_1G07710)-RELATED"/>
    <property type="match status" value="1"/>
</dbReference>
<proteinExistence type="inferred from homology"/>
<comment type="caution">
    <text evidence="13">The sequence shown here is derived from an EMBL/GenBank/DDBJ whole genome shotgun (WGS) entry which is preliminary data.</text>
</comment>
<reference evidence="13" key="2">
    <citation type="submission" date="2023-05" db="EMBL/GenBank/DDBJ databases">
        <authorList>
            <consortium name="Lawrence Berkeley National Laboratory"/>
            <person name="Steindorff A."/>
            <person name="Hensen N."/>
            <person name="Bonometti L."/>
            <person name="Westerberg I."/>
            <person name="Brannstrom I.O."/>
            <person name="Guillou S."/>
            <person name="Cros-Aarteil S."/>
            <person name="Calhoun S."/>
            <person name="Haridas S."/>
            <person name="Kuo A."/>
            <person name="Mondo S."/>
            <person name="Pangilinan J."/>
            <person name="Riley R."/>
            <person name="Labutti K."/>
            <person name="Andreopoulos B."/>
            <person name="Lipzen A."/>
            <person name="Chen C."/>
            <person name="Yanf M."/>
            <person name="Daum C."/>
            <person name="Ng V."/>
            <person name="Clum A."/>
            <person name="Ohm R."/>
            <person name="Martin F."/>
            <person name="Silar P."/>
            <person name="Natvig D."/>
            <person name="Lalanne C."/>
            <person name="Gautier V."/>
            <person name="Ament-Velasquez S.L."/>
            <person name="Kruys A."/>
            <person name="Hutchinson M.I."/>
            <person name="Powell A.J."/>
            <person name="Barry K."/>
            <person name="Miller A.N."/>
            <person name="Grigoriev I.V."/>
            <person name="Debuchy R."/>
            <person name="Gladieux P."/>
            <person name="Thoren M.H."/>
            <person name="Johannesson H."/>
        </authorList>
    </citation>
    <scope>NUCLEOTIDE SEQUENCE</scope>
    <source>
        <strain evidence="13">PSN293</strain>
    </source>
</reference>
<keyword evidence="6" id="KW-0999">Mitochondrion inner membrane</keyword>
<evidence type="ECO:0000256" key="11">
    <source>
        <dbReference type="RuleBase" id="RU000488"/>
    </source>
</evidence>